<keyword evidence="1" id="KW-0175">Coiled coil</keyword>
<organism evidence="2 3">
    <name type="scientific">Fusarium flagelliforme</name>
    <dbReference type="NCBI Taxonomy" id="2675880"/>
    <lineage>
        <taxon>Eukaryota</taxon>
        <taxon>Fungi</taxon>
        <taxon>Dikarya</taxon>
        <taxon>Ascomycota</taxon>
        <taxon>Pezizomycotina</taxon>
        <taxon>Sordariomycetes</taxon>
        <taxon>Hypocreomycetidae</taxon>
        <taxon>Hypocreales</taxon>
        <taxon>Nectriaceae</taxon>
        <taxon>Fusarium</taxon>
        <taxon>Fusarium incarnatum-equiseti species complex</taxon>
    </lineage>
</organism>
<proteinExistence type="predicted"/>
<dbReference type="AlphaFoldDB" id="A0A395M6M9"/>
<evidence type="ECO:0000313" key="3">
    <source>
        <dbReference type="Proteomes" id="UP000265631"/>
    </source>
</evidence>
<dbReference type="EMBL" id="PXXK01000548">
    <property type="protein sequence ID" value="RFN43551.1"/>
    <property type="molecule type" value="Genomic_DNA"/>
</dbReference>
<feature type="non-terminal residue" evidence="2">
    <location>
        <position position="1"/>
    </location>
</feature>
<evidence type="ECO:0000256" key="1">
    <source>
        <dbReference type="SAM" id="Coils"/>
    </source>
</evidence>
<sequence length="54" mass="6171">NCVEAKVVCDGSGVALYLQKNMKERKKLEKDEQEAEEALEEAMARLACVRKMKR</sequence>
<evidence type="ECO:0000313" key="2">
    <source>
        <dbReference type="EMBL" id="RFN43551.1"/>
    </source>
</evidence>
<keyword evidence="3" id="KW-1185">Reference proteome</keyword>
<comment type="caution">
    <text evidence="2">The sequence shown here is derived from an EMBL/GenBank/DDBJ whole genome shotgun (WGS) entry which is preliminary data.</text>
</comment>
<reference evidence="2 3" key="1">
    <citation type="journal article" date="2018" name="PLoS Pathog.">
        <title>Evolution of structural diversity of trichothecenes, a family of toxins produced by plant pathogenic and entomopathogenic fungi.</title>
        <authorList>
            <person name="Proctor R.H."/>
            <person name="McCormick S.P."/>
            <person name="Kim H.S."/>
            <person name="Cardoza R.E."/>
            <person name="Stanley A.M."/>
            <person name="Lindo L."/>
            <person name="Kelly A."/>
            <person name="Brown D.W."/>
            <person name="Lee T."/>
            <person name="Vaughan M.M."/>
            <person name="Alexander N.J."/>
            <person name="Busman M."/>
            <person name="Gutierrez S."/>
        </authorList>
    </citation>
    <scope>NUCLEOTIDE SEQUENCE [LARGE SCALE GENOMIC DNA]</scope>
    <source>
        <strain evidence="2 3">NRRL 13405</strain>
    </source>
</reference>
<name>A0A395M6M9_9HYPO</name>
<feature type="coiled-coil region" evidence="1">
    <location>
        <begin position="18"/>
        <end position="52"/>
    </location>
</feature>
<accession>A0A395M6M9</accession>
<protein>
    <submittedName>
        <fullName evidence="2">Uncharacterized protein</fullName>
    </submittedName>
</protein>
<gene>
    <name evidence="2" type="ORF">FIE12Z_12210</name>
</gene>
<dbReference type="Proteomes" id="UP000265631">
    <property type="component" value="Unassembled WGS sequence"/>
</dbReference>